<dbReference type="InterPro" id="IPR044957">
    <property type="entry name" value="Ribosomal_bL32_bact"/>
</dbReference>
<dbReference type="InterPro" id="IPR011332">
    <property type="entry name" value="Ribosomal_zn-bd"/>
</dbReference>
<accession>A0A953IF07</accession>
<comment type="similarity">
    <text evidence="1 5">Belongs to the bacterial ribosomal protein bL32 family.</text>
</comment>
<evidence type="ECO:0000256" key="6">
    <source>
        <dbReference type="SAM" id="MobiDB-lite"/>
    </source>
</evidence>
<evidence type="ECO:0000256" key="4">
    <source>
        <dbReference type="ARBA" id="ARBA00035178"/>
    </source>
</evidence>
<keyword evidence="3 5" id="KW-0687">Ribonucleoprotein</keyword>
<dbReference type="SMR" id="A0A953IF07"/>
<dbReference type="Pfam" id="PF01783">
    <property type="entry name" value="Ribosomal_L32p"/>
    <property type="match status" value="1"/>
</dbReference>
<evidence type="ECO:0000256" key="1">
    <source>
        <dbReference type="ARBA" id="ARBA00008560"/>
    </source>
</evidence>
<proteinExistence type="inferred from homology"/>
<dbReference type="SUPFAM" id="SSF57829">
    <property type="entry name" value="Zn-binding ribosomal proteins"/>
    <property type="match status" value="1"/>
</dbReference>
<dbReference type="OMA" id="PHRVCPH"/>
<evidence type="ECO:0000313" key="7">
    <source>
        <dbReference type="EMBL" id="MBY6278154.1"/>
    </source>
</evidence>
<evidence type="ECO:0000256" key="2">
    <source>
        <dbReference type="ARBA" id="ARBA00022980"/>
    </source>
</evidence>
<dbReference type="Proteomes" id="UP000732377">
    <property type="component" value="Unassembled WGS sequence"/>
</dbReference>
<dbReference type="RefSeq" id="WP_011195573.1">
    <property type="nucleotide sequence ID" value="NZ_JACSIR010000038.1"/>
</dbReference>
<comment type="caution">
    <text evidence="7">The sequence shown here is derived from an EMBL/GenBank/DDBJ whole genome shotgun (WGS) entry which is preliminary data.</text>
</comment>
<gene>
    <name evidence="5" type="primary">rpmF</name>
    <name evidence="7" type="ORF">CWE10_18650</name>
</gene>
<reference evidence="7" key="1">
    <citation type="submission" date="2017-11" db="EMBL/GenBank/DDBJ databases">
        <title>Three new genomes from thermophilic consortium.</title>
        <authorList>
            <person name="Quaggio R."/>
            <person name="Amgarten D."/>
            <person name="Setubal J.C."/>
        </authorList>
    </citation>
    <scope>NUCLEOTIDE SEQUENCE</scope>
    <source>
        <strain evidence="7">ZCTH01-B2</strain>
    </source>
</reference>
<keyword evidence="2 5" id="KW-0689">Ribosomal protein</keyword>
<organism evidence="7 8">
    <name type="scientific">Symbiobacterium thermophilum</name>
    <dbReference type="NCBI Taxonomy" id="2734"/>
    <lineage>
        <taxon>Bacteria</taxon>
        <taxon>Bacillati</taxon>
        <taxon>Bacillota</taxon>
        <taxon>Clostridia</taxon>
        <taxon>Eubacteriales</taxon>
        <taxon>Symbiobacteriaceae</taxon>
        <taxon>Symbiobacterium</taxon>
    </lineage>
</organism>
<dbReference type="EMBL" id="PIUK01000362">
    <property type="protein sequence ID" value="MBY6278154.1"/>
    <property type="molecule type" value="Genomic_DNA"/>
</dbReference>
<protein>
    <recommendedName>
        <fullName evidence="4 5">Large ribosomal subunit protein bL32</fullName>
    </recommendedName>
</protein>
<evidence type="ECO:0000256" key="5">
    <source>
        <dbReference type="HAMAP-Rule" id="MF_00340"/>
    </source>
</evidence>
<evidence type="ECO:0000256" key="3">
    <source>
        <dbReference type="ARBA" id="ARBA00023274"/>
    </source>
</evidence>
<dbReference type="PANTHER" id="PTHR35534">
    <property type="entry name" value="50S RIBOSOMAL PROTEIN L32"/>
    <property type="match status" value="1"/>
</dbReference>
<name>A0A953IF07_SYMTR</name>
<dbReference type="HAMAP" id="MF_00340">
    <property type="entry name" value="Ribosomal_bL32"/>
    <property type="match status" value="1"/>
</dbReference>
<sequence>MAVPKRKVSKSRRDSRRAQTFRLEAPNLSPCPNCRTPRLPHRVCPNCGYYQGRVVIQHEAEAAE</sequence>
<dbReference type="NCBIfam" id="TIGR01031">
    <property type="entry name" value="rpmF_bact"/>
    <property type="match status" value="1"/>
</dbReference>
<dbReference type="GO" id="GO:0015934">
    <property type="term" value="C:large ribosomal subunit"/>
    <property type="evidence" value="ECO:0007669"/>
    <property type="project" value="InterPro"/>
</dbReference>
<dbReference type="PANTHER" id="PTHR35534:SF1">
    <property type="entry name" value="LARGE RIBOSOMAL SUBUNIT PROTEIN BL32"/>
    <property type="match status" value="1"/>
</dbReference>
<dbReference type="GO" id="GO:0003735">
    <property type="term" value="F:structural constituent of ribosome"/>
    <property type="evidence" value="ECO:0007669"/>
    <property type="project" value="InterPro"/>
</dbReference>
<dbReference type="InterPro" id="IPR002677">
    <property type="entry name" value="Ribosomal_bL32"/>
</dbReference>
<dbReference type="AlphaFoldDB" id="A0A953IF07"/>
<evidence type="ECO:0000313" key="8">
    <source>
        <dbReference type="Proteomes" id="UP000732377"/>
    </source>
</evidence>
<dbReference type="Gene3D" id="1.20.5.640">
    <property type="entry name" value="Single helix bin"/>
    <property type="match status" value="1"/>
</dbReference>
<feature type="compositionally biased region" description="Basic residues" evidence="6">
    <location>
        <begin position="1"/>
        <end position="15"/>
    </location>
</feature>
<dbReference type="GO" id="GO:0006412">
    <property type="term" value="P:translation"/>
    <property type="evidence" value="ECO:0007669"/>
    <property type="project" value="UniProtKB-UniRule"/>
</dbReference>
<feature type="region of interest" description="Disordered" evidence="6">
    <location>
        <begin position="1"/>
        <end position="21"/>
    </location>
</feature>